<name>A0A518C5Q6_9BACT</name>
<feature type="domain" description="BON" evidence="2">
    <location>
        <begin position="30"/>
        <end position="98"/>
    </location>
</feature>
<dbReference type="Proteomes" id="UP000318626">
    <property type="component" value="Chromosome"/>
</dbReference>
<evidence type="ECO:0000313" key="3">
    <source>
        <dbReference type="EMBL" id="QDU74560.1"/>
    </source>
</evidence>
<dbReference type="PROSITE" id="PS50914">
    <property type="entry name" value="BON"/>
    <property type="match status" value="1"/>
</dbReference>
<evidence type="ECO:0000313" key="4">
    <source>
        <dbReference type="Proteomes" id="UP000318626"/>
    </source>
</evidence>
<proteinExistence type="predicted"/>
<dbReference type="AlphaFoldDB" id="A0A518C5Q6"/>
<organism evidence="3 4">
    <name type="scientific">Bremerella volcania</name>
    <dbReference type="NCBI Taxonomy" id="2527984"/>
    <lineage>
        <taxon>Bacteria</taxon>
        <taxon>Pseudomonadati</taxon>
        <taxon>Planctomycetota</taxon>
        <taxon>Planctomycetia</taxon>
        <taxon>Pirellulales</taxon>
        <taxon>Pirellulaceae</taxon>
        <taxon>Bremerella</taxon>
    </lineage>
</organism>
<evidence type="ECO:0000259" key="2">
    <source>
        <dbReference type="PROSITE" id="PS50914"/>
    </source>
</evidence>
<dbReference type="KEGG" id="bvo:Pan97_15690"/>
<dbReference type="EMBL" id="CP036289">
    <property type="protein sequence ID" value="QDU74560.1"/>
    <property type="molecule type" value="Genomic_DNA"/>
</dbReference>
<keyword evidence="1" id="KW-0812">Transmembrane</keyword>
<protein>
    <submittedName>
        <fullName evidence="3">BON domain protein</fullName>
    </submittedName>
</protein>
<dbReference type="RefSeq" id="WP_144971509.1">
    <property type="nucleotide sequence ID" value="NZ_CP036289.1"/>
</dbReference>
<gene>
    <name evidence="3" type="ORF">Pan97_15690</name>
</gene>
<dbReference type="InterPro" id="IPR007055">
    <property type="entry name" value="BON_dom"/>
</dbReference>
<dbReference type="Gene3D" id="3.30.1340.30">
    <property type="match status" value="1"/>
</dbReference>
<reference evidence="4" key="1">
    <citation type="submission" date="2019-02" db="EMBL/GenBank/DDBJ databases">
        <title>Deep-cultivation of Planctomycetes and their phenomic and genomic characterization uncovers novel biology.</title>
        <authorList>
            <person name="Wiegand S."/>
            <person name="Jogler M."/>
            <person name="Boedeker C."/>
            <person name="Pinto D."/>
            <person name="Vollmers J."/>
            <person name="Rivas-Marin E."/>
            <person name="Kohn T."/>
            <person name="Peeters S.H."/>
            <person name="Heuer A."/>
            <person name="Rast P."/>
            <person name="Oberbeckmann S."/>
            <person name="Bunk B."/>
            <person name="Jeske O."/>
            <person name="Meyerdierks A."/>
            <person name="Storesund J.E."/>
            <person name="Kallscheuer N."/>
            <person name="Luecker S."/>
            <person name="Lage O.M."/>
            <person name="Pohl T."/>
            <person name="Merkel B.J."/>
            <person name="Hornburger P."/>
            <person name="Mueller R.-W."/>
            <person name="Bruemmer F."/>
            <person name="Labrenz M."/>
            <person name="Spormann A.M."/>
            <person name="Op den Camp H."/>
            <person name="Overmann J."/>
            <person name="Amann R."/>
            <person name="Jetten M.S.M."/>
            <person name="Mascher T."/>
            <person name="Medema M.H."/>
            <person name="Devos D.P."/>
            <person name="Kaster A.-K."/>
            <person name="Ovreas L."/>
            <person name="Rohde M."/>
            <person name="Galperin M.Y."/>
            <person name="Jogler C."/>
        </authorList>
    </citation>
    <scope>NUCLEOTIDE SEQUENCE [LARGE SCALE GENOMIC DNA]</scope>
    <source>
        <strain evidence="4">Pan97</strain>
    </source>
</reference>
<accession>A0A518C5Q6</accession>
<sequence>MRIKPTHGVIVAVAVLIGVGLFFIPDRMADDDELREQVVETLRAIVDVDTGKIEVSVEDGVVTLSGPVSEHEARRIVIEEVKKIDGVEQVIDEIVVDVPSYQNDEASPDATQ</sequence>
<feature type="transmembrane region" description="Helical" evidence="1">
    <location>
        <begin position="6"/>
        <end position="25"/>
    </location>
</feature>
<keyword evidence="1" id="KW-0472">Membrane</keyword>
<dbReference type="Pfam" id="PF04972">
    <property type="entry name" value="BON"/>
    <property type="match status" value="1"/>
</dbReference>
<keyword evidence="4" id="KW-1185">Reference proteome</keyword>
<keyword evidence="1" id="KW-1133">Transmembrane helix</keyword>
<evidence type="ECO:0000256" key="1">
    <source>
        <dbReference type="SAM" id="Phobius"/>
    </source>
</evidence>